<dbReference type="Gene3D" id="1.25.40.10">
    <property type="entry name" value="Tetratricopeptide repeat domain"/>
    <property type="match status" value="1"/>
</dbReference>
<dbReference type="EMBL" id="JBJYXY010000001">
    <property type="protein sequence ID" value="MFN2975670.1"/>
    <property type="molecule type" value="Genomic_DNA"/>
</dbReference>
<dbReference type="RefSeq" id="WP_263412811.1">
    <property type="nucleotide sequence ID" value="NZ_BAABBH010000001.1"/>
</dbReference>
<name>A0ABW9KL42_9BACT</name>
<keyword evidence="3" id="KW-1185">Reference proteome</keyword>
<dbReference type="Proteomes" id="UP001634747">
    <property type="component" value="Unassembled WGS sequence"/>
</dbReference>
<sequence length="189" mass="20990">MAPIKSSNQTSAKPVKKTKTLEGILATTPDPTRQAVLADYQVAVTLMQQGKFSEAHPAMEKLLKDAPPELTDRIRMYLAACVAQSAKGEHQFKNTEEQYDFAISLINDGQYEEARQHLNEIADGAPEADYPFYGLAVLASMTGDAETCLDKLGEAIRRKPQNRFQARSDSDFQSMADDPRFTELLYPDA</sequence>
<dbReference type="SUPFAM" id="SSF48452">
    <property type="entry name" value="TPR-like"/>
    <property type="match status" value="1"/>
</dbReference>
<feature type="region of interest" description="Disordered" evidence="1">
    <location>
        <begin position="1"/>
        <end position="23"/>
    </location>
</feature>
<dbReference type="InterPro" id="IPR011990">
    <property type="entry name" value="TPR-like_helical_dom_sf"/>
</dbReference>
<gene>
    <name evidence="2" type="ORF">ACK2TP_07830</name>
</gene>
<organism evidence="2 3">
    <name type="scientific">Terriglobus aquaticus</name>
    <dbReference type="NCBI Taxonomy" id="940139"/>
    <lineage>
        <taxon>Bacteria</taxon>
        <taxon>Pseudomonadati</taxon>
        <taxon>Acidobacteriota</taxon>
        <taxon>Terriglobia</taxon>
        <taxon>Terriglobales</taxon>
        <taxon>Acidobacteriaceae</taxon>
        <taxon>Terriglobus</taxon>
    </lineage>
</organism>
<protein>
    <submittedName>
        <fullName evidence="2">Tetratricopeptide repeat protein</fullName>
    </submittedName>
</protein>
<evidence type="ECO:0000256" key="1">
    <source>
        <dbReference type="SAM" id="MobiDB-lite"/>
    </source>
</evidence>
<evidence type="ECO:0000313" key="2">
    <source>
        <dbReference type="EMBL" id="MFN2975670.1"/>
    </source>
</evidence>
<dbReference type="NCBIfam" id="NF047558">
    <property type="entry name" value="TPR_END_plus"/>
    <property type="match status" value="1"/>
</dbReference>
<proteinExistence type="predicted"/>
<accession>A0ABW9KL42</accession>
<evidence type="ECO:0000313" key="3">
    <source>
        <dbReference type="Proteomes" id="UP001634747"/>
    </source>
</evidence>
<reference evidence="2 3" key="1">
    <citation type="submission" date="2024-12" db="EMBL/GenBank/DDBJ databases">
        <authorList>
            <person name="Lee Y."/>
        </authorList>
    </citation>
    <scope>NUCLEOTIDE SEQUENCE [LARGE SCALE GENOMIC DNA]</scope>
    <source>
        <strain evidence="2 3">03SUJ4</strain>
    </source>
</reference>
<comment type="caution">
    <text evidence="2">The sequence shown here is derived from an EMBL/GenBank/DDBJ whole genome shotgun (WGS) entry which is preliminary data.</text>
</comment>
<feature type="compositionally biased region" description="Polar residues" evidence="1">
    <location>
        <begin position="1"/>
        <end position="12"/>
    </location>
</feature>